<gene>
    <name evidence="3" type="ORF">H7I41_10860</name>
</gene>
<evidence type="ECO:0000256" key="2">
    <source>
        <dbReference type="ARBA" id="ARBA00023002"/>
    </source>
</evidence>
<accession>A0A9X3BMH3</accession>
<proteinExistence type="inferred from homology"/>
<comment type="caution">
    <text evidence="3">The sequence shown here is derived from an EMBL/GenBank/DDBJ whole genome shotgun (WGS) entry which is preliminary data.</text>
</comment>
<evidence type="ECO:0000256" key="1">
    <source>
        <dbReference type="ARBA" id="ARBA00006484"/>
    </source>
</evidence>
<dbReference type="InterPro" id="IPR036291">
    <property type="entry name" value="NAD(P)-bd_dom_sf"/>
</dbReference>
<comment type="similarity">
    <text evidence="1">Belongs to the short-chain dehydrogenases/reductases (SDR) family.</text>
</comment>
<dbReference type="FunFam" id="3.40.50.720:FF:000084">
    <property type="entry name" value="Short-chain dehydrogenase reductase"/>
    <property type="match status" value="1"/>
</dbReference>
<protein>
    <submittedName>
        <fullName evidence="3">SDR family oxidoreductase</fullName>
    </submittedName>
</protein>
<dbReference type="InterPro" id="IPR002347">
    <property type="entry name" value="SDR_fam"/>
</dbReference>
<dbReference type="PANTHER" id="PTHR42760:SF40">
    <property type="entry name" value="3-OXOACYL-[ACYL-CARRIER-PROTEIN] REDUCTASE, CHLOROPLASTIC"/>
    <property type="match status" value="1"/>
</dbReference>
<dbReference type="Gene3D" id="3.40.50.720">
    <property type="entry name" value="NAD(P)-binding Rossmann-like Domain"/>
    <property type="match status" value="1"/>
</dbReference>
<dbReference type="PRINTS" id="PR00080">
    <property type="entry name" value="SDRFAMILY"/>
</dbReference>
<dbReference type="EMBL" id="JACKSJ010000085">
    <property type="protein sequence ID" value="MCV7170414.1"/>
    <property type="molecule type" value="Genomic_DNA"/>
</dbReference>
<dbReference type="PANTHER" id="PTHR42760">
    <property type="entry name" value="SHORT-CHAIN DEHYDROGENASES/REDUCTASES FAMILY MEMBER"/>
    <property type="match status" value="1"/>
</dbReference>
<dbReference type="GO" id="GO:0030497">
    <property type="term" value="P:fatty acid elongation"/>
    <property type="evidence" value="ECO:0007669"/>
    <property type="project" value="TreeGrafter"/>
</dbReference>
<evidence type="ECO:0000313" key="4">
    <source>
        <dbReference type="Proteomes" id="UP001140293"/>
    </source>
</evidence>
<keyword evidence="2" id="KW-0560">Oxidoreductase</keyword>
<dbReference type="AlphaFoldDB" id="A0A9X3BMH3"/>
<dbReference type="SUPFAM" id="SSF51735">
    <property type="entry name" value="NAD(P)-binding Rossmann-fold domains"/>
    <property type="match status" value="1"/>
</dbReference>
<dbReference type="GO" id="GO:0016616">
    <property type="term" value="F:oxidoreductase activity, acting on the CH-OH group of donors, NAD or NADP as acceptor"/>
    <property type="evidence" value="ECO:0007669"/>
    <property type="project" value="TreeGrafter"/>
</dbReference>
<dbReference type="CDD" id="cd05233">
    <property type="entry name" value="SDR_c"/>
    <property type="match status" value="1"/>
</dbReference>
<evidence type="ECO:0000313" key="3">
    <source>
        <dbReference type="EMBL" id="MCV7170414.1"/>
    </source>
</evidence>
<reference evidence="3" key="1">
    <citation type="submission" date="2020-07" db="EMBL/GenBank/DDBJ databases">
        <authorList>
            <person name="Pettersson B.M.F."/>
            <person name="Behra P.R.K."/>
            <person name="Ramesh M."/>
            <person name="Das S."/>
            <person name="Dasgupta S."/>
            <person name="Kirsebom L.A."/>
        </authorList>
    </citation>
    <scope>NUCLEOTIDE SEQUENCE</scope>
    <source>
        <strain evidence="3">DSM 44615</strain>
    </source>
</reference>
<organism evidence="3 4">
    <name type="scientific">[Mycobacterium] manitobense</name>
    <dbReference type="NCBI Taxonomy" id="190147"/>
    <lineage>
        <taxon>Bacteria</taxon>
        <taxon>Bacillati</taxon>
        <taxon>Actinomycetota</taxon>
        <taxon>Actinomycetes</taxon>
        <taxon>Mycobacteriales</taxon>
        <taxon>Mycobacteriaceae</taxon>
        <taxon>Mycolicibacterium</taxon>
    </lineage>
</organism>
<keyword evidence="4" id="KW-1185">Reference proteome</keyword>
<reference evidence="3" key="2">
    <citation type="journal article" date="2022" name="BMC Genomics">
        <title>Comparative genome analysis of mycobacteria focusing on tRNA and non-coding RNA.</title>
        <authorList>
            <person name="Behra P.R.K."/>
            <person name="Pettersson B.M.F."/>
            <person name="Ramesh M."/>
            <person name="Das S."/>
            <person name="Dasgupta S."/>
            <person name="Kirsebom L.A."/>
        </authorList>
    </citation>
    <scope>NUCLEOTIDE SEQUENCE</scope>
    <source>
        <strain evidence="3">DSM 44615</strain>
    </source>
</reference>
<dbReference type="InterPro" id="IPR020904">
    <property type="entry name" value="Sc_DH/Rdtase_CS"/>
</dbReference>
<name>A0A9X3BMH3_9MYCO</name>
<dbReference type="Proteomes" id="UP001140293">
    <property type="component" value="Unassembled WGS sequence"/>
</dbReference>
<dbReference type="PRINTS" id="PR00081">
    <property type="entry name" value="GDHRDH"/>
</dbReference>
<dbReference type="PROSITE" id="PS00061">
    <property type="entry name" value="ADH_SHORT"/>
    <property type="match status" value="1"/>
</dbReference>
<dbReference type="Pfam" id="PF13561">
    <property type="entry name" value="adh_short_C2"/>
    <property type="match status" value="1"/>
</dbReference>
<sequence length="274" mass="27459">MSPTSNAPRTALVTGAGQARGIGAATAVHLGRSGVCVAVTDLVPPGDRAGKVLDGLEDTARRVRDAGGQAVVVPLDVTDLAQIEAAIDTTVSTFGGLDVLVNNAGTGLGVSPFAELSDELWQLSWSVNVMGAVRLSRAALPHLRAGRGAIVNVASTAGLGAEAGYGAYTVTKHAVVGLTRLLAAELGPQGIRVNAVAPGMIYTDLGAAELELMAARNEMSLEEATTAMVGGIPVGRMGTADEVAEAICWLAGPATYVSGAVVPVHGAASSGLTT</sequence>